<organism evidence="1 2">
    <name type="scientific">Nocardia fluminea</name>
    <dbReference type="NCBI Taxonomy" id="134984"/>
    <lineage>
        <taxon>Bacteria</taxon>
        <taxon>Bacillati</taxon>
        <taxon>Actinomycetota</taxon>
        <taxon>Actinomycetes</taxon>
        <taxon>Mycobacteriales</taxon>
        <taxon>Nocardiaceae</taxon>
        <taxon>Nocardia</taxon>
    </lineage>
</organism>
<comment type="caution">
    <text evidence="1">The sequence shown here is derived from an EMBL/GenBank/DDBJ whole genome shotgun (WGS) entry which is preliminary data.</text>
</comment>
<dbReference type="Proteomes" id="UP000233766">
    <property type="component" value="Unassembled WGS sequence"/>
</dbReference>
<evidence type="ECO:0000313" key="1">
    <source>
        <dbReference type="EMBL" id="PKV78916.1"/>
    </source>
</evidence>
<dbReference type="AlphaFoldDB" id="A0A2N3VBH5"/>
<accession>A0A2N3VBH5</accession>
<protein>
    <submittedName>
        <fullName evidence="1">Uncharacterized protein</fullName>
    </submittedName>
</protein>
<reference evidence="1 2" key="1">
    <citation type="submission" date="2017-12" db="EMBL/GenBank/DDBJ databases">
        <title>Sequencing the genomes of 1000 Actinobacteria strains.</title>
        <authorList>
            <person name="Klenk H.-P."/>
        </authorList>
    </citation>
    <scope>NUCLEOTIDE SEQUENCE [LARGE SCALE GENOMIC DNA]</scope>
    <source>
        <strain evidence="1 2">DSM 44489</strain>
    </source>
</reference>
<gene>
    <name evidence="1" type="ORF">ATK86_3301</name>
</gene>
<name>A0A2N3VBH5_9NOCA</name>
<dbReference type="EMBL" id="PJMW01000002">
    <property type="protein sequence ID" value="PKV78916.1"/>
    <property type="molecule type" value="Genomic_DNA"/>
</dbReference>
<evidence type="ECO:0000313" key="2">
    <source>
        <dbReference type="Proteomes" id="UP000233766"/>
    </source>
</evidence>
<proteinExistence type="predicted"/>
<sequence length="34" mass="3472">MGTGIAEEWSTGSATPVLWGLTNLIQLVAALLAS</sequence>
<keyword evidence="2" id="KW-1185">Reference proteome</keyword>